<dbReference type="AlphaFoldDB" id="A0A7D6ZL26"/>
<keyword evidence="2" id="KW-1185">Reference proteome</keyword>
<accession>A0A7D6ZL26</accession>
<evidence type="ECO:0000313" key="1">
    <source>
        <dbReference type="EMBL" id="QLY33799.1"/>
    </source>
</evidence>
<name>A0A7D6ZL26_9NOCA</name>
<dbReference type="RefSeq" id="WP_181584963.1">
    <property type="nucleotide sequence ID" value="NZ_CP059399.1"/>
</dbReference>
<sequence length="71" mass="7905">MGKATYVIPQDLIEAVKRHAGVRKQSEFVARAIRRELLRLDVELIAAAEAAEGGADPPIEEAFMEDQERDL</sequence>
<gene>
    <name evidence="1" type="ORF">H0264_17560</name>
</gene>
<dbReference type="Proteomes" id="UP000515512">
    <property type="component" value="Chromosome"/>
</dbReference>
<proteinExistence type="predicted"/>
<dbReference type="EMBL" id="CP059399">
    <property type="protein sequence ID" value="QLY33799.1"/>
    <property type="molecule type" value="Genomic_DNA"/>
</dbReference>
<dbReference type="KEGG" id="nhu:H0264_17560"/>
<evidence type="ECO:0000313" key="2">
    <source>
        <dbReference type="Proteomes" id="UP000515512"/>
    </source>
</evidence>
<organism evidence="1 2">
    <name type="scientific">Nocardia huaxiensis</name>
    <dbReference type="NCBI Taxonomy" id="2755382"/>
    <lineage>
        <taxon>Bacteria</taxon>
        <taxon>Bacillati</taxon>
        <taxon>Actinomycetota</taxon>
        <taxon>Actinomycetes</taxon>
        <taxon>Mycobacteriales</taxon>
        <taxon>Nocardiaceae</taxon>
        <taxon>Nocardia</taxon>
    </lineage>
</organism>
<reference evidence="1 2" key="1">
    <citation type="submission" date="2020-07" db="EMBL/GenBank/DDBJ databases">
        <authorList>
            <person name="Zhuang K."/>
            <person name="Ran Y."/>
        </authorList>
    </citation>
    <scope>NUCLEOTIDE SEQUENCE [LARGE SCALE GENOMIC DNA]</scope>
    <source>
        <strain evidence="1 2">WCH-YHL-001</strain>
    </source>
</reference>
<protein>
    <submittedName>
        <fullName evidence="1">Uncharacterized protein</fullName>
    </submittedName>
</protein>